<dbReference type="EMBL" id="JAJSOW010000003">
    <property type="protein sequence ID" value="KAI9194170.1"/>
    <property type="molecule type" value="Genomic_DNA"/>
</dbReference>
<keyword evidence="2" id="KW-1185">Reference proteome</keyword>
<accession>A0AAD5NZA1</accession>
<reference evidence="1" key="1">
    <citation type="journal article" date="2022" name="Plant J.">
        <title>Strategies of tolerance reflected in two North American maple genomes.</title>
        <authorList>
            <person name="McEvoy S.L."/>
            <person name="Sezen U.U."/>
            <person name="Trouern-Trend A."/>
            <person name="McMahon S.M."/>
            <person name="Schaberg P.G."/>
            <person name="Yang J."/>
            <person name="Wegrzyn J.L."/>
            <person name="Swenson N.G."/>
        </authorList>
    </citation>
    <scope>NUCLEOTIDE SEQUENCE</scope>
    <source>
        <strain evidence="1">91603</strain>
    </source>
</reference>
<reference evidence="1" key="2">
    <citation type="submission" date="2023-02" db="EMBL/GenBank/DDBJ databases">
        <authorList>
            <person name="Swenson N.G."/>
            <person name="Wegrzyn J.L."/>
            <person name="Mcevoy S.L."/>
        </authorList>
    </citation>
    <scope>NUCLEOTIDE SEQUENCE</scope>
    <source>
        <strain evidence="1">91603</strain>
        <tissue evidence="1">Leaf</tissue>
    </source>
</reference>
<organism evidence="1 2">
    <name type="scientific">Acer negundo</name>
    <name type="common">Box elder</name>
    <dbReference type="NCBI Taxonomy" id="4023"/>
    <lineage>
        <taxon>Eukaryota</taxon>
        <taxon>Viridiplantae</taxon>
        <taxon>Streptophyta</taxon>
        <taxon>Embryophyta</taxon>
        <taxon>Tracheophyta</taxon>
        <taxon>Spermatophyta</taxon>
        <taxon>Magnoliopsida</taxon>
        <taxon>eudicotyledons</taxon>
        <taxon>Gunneridae</taxon>
        <taxon>Pentapetalae</taxon>
        <taxon>rosids</taxon>
        <taxon>malvids</taxon>
        <taxon>Sapindales</taxon>
        <taxon>Sapindaceae</taxon>
        <taxon>Hippocastanoideae</taxon>
        <taxon>Acereae</taxon>
        <taxon>Acer</taxon>
    </lineage>
</organism>
<evidence type="ECO:0000313" key="2">
    <source>
        <dbReference type="Proteomes" id="UP001064489"/>
    </source>
</evidence>
<dbReference type="AlphaFoldDB" id="A0AAD5NZA1"/>
<protein>
    <submittedName>
        <fullName evidence="1">Uncharacterized protein</fullName>
    </submittedName>
</protein>
<sequence length="343" mass="39402">METYQTWKRKNSLARIMMLSSMTDAFLCENEDFDIAQDIWIALKDKFGGTSTTKLRRLTIKYDTYRKCQNHDMRRHLREMSNVIRELKSAGENSDRSVTEIEPRDVNFLESEFLKRGEVDRDIRFYELDNMIEDSNLNAPLEVNTDLSGTSVPSGSETPLEVNIDLPGPSVPSGSNEVIETTLLDLPSRRSNHGNVPRRRFEIEGETFMVASHDADEPKNVNNDLKSPDEELWIKAMKEEMDSMKTSHKYTIKHHHCQALSLVRVKDLDVVKDLCLRWRHLSLSLSLSLSVTVISLRPGDGDDPCGTRFFTPRFDSSSLSSVSEPPWRSRFHLQDMRIFGCLI</sequence>
<proteinExistence type="predicted"/>
<name>A0AAD5NZA1_ACENE</name>
<comment type="caution">
    <text evidence="1">The sequence shown here is derived from an EMBL/GenBank/DDBJ whole genome shotgun (WGS) entry which is preliminary data.</text>
</comment>
<gene>
    <name evidence="1" type="ORF">LWI28_003691</name>
</gene>
<dbReference type="Proteomes" id="UP001064489">
    <property type="component" value="Chromosome 1"/>
</dbReference>
<dbReference type="Pfam" id="PF14223">
    <property type="entry name" value="Retrotran_gag_2"/>
    <property type="match status" value="1"/>
</dbReference>
<evidence type="ECO:0000313" key="1">
    <source>
        <dbReference type="EMBL" id="KAI9194170.1"/>
    </source>
</evidence>